<keyword evidence="1" id="KW-0677">Repeat</keyword>
<dbReference type="Gene3D" id="2.60.220.30">
    <property type="match status" value="1"/>
</dbReference>
<dbReference type="PANTHER" id="PTHR24123">
    <property type="entry name" value="ANKYRIN REPEAT-CONTAINING"/>
    <property type="match status" value="1"/>
</dbReference>
<dbReference type="PANTHER" id="PTHR24123:SF141">
    <property type="entry name" value="ANKYRIN 2, ISOFORM U"/>
    <property type="match status" value="1"/>
</dbReference>
<dbReference type="Pfam" id="PF00791">
    <property type="entry name" value="ZU5"/>
    <property type="match status" value="1"/>
</dbReference>
<dbReference type="InterPro" id="IPR000906">
    <property type="entry name" value="ZU5_dom"/>
</dbReference>
<dbReference type="FunFam" id="2.60.220.30:FF:000009">
    <property type="entry name" value="Ankyrin 2, isoform G"/>
    <property type="match status" value="1"/>
</dbReference>
<proteinExistence type="predicted"/>
<dbReference type="Proteomes" id="UP000653454">
    <property type="component" value="Unassembled WGS sequence"/>
</dbReference>
<feature type="region of interest" description="Disordered" evidence="3">
    <location>
        <begin position="186"/>
        <end position="206"/>
    </location>
</feature>
<dbReference type="EMBL" id="CAJHNJ030000011">
    <property type="protein sequence ID" value="CAG9109207.1"/>
    <property type="molecule type" value="Genomic_DNA"/>
</dbReference>
<sequence>MILTYAVCVVPGGAEGKYRVAAPELMQDTFMSDSEDEGGEVECPIQQQQQYRYMNSEAGTLQRARPLEDSVTDGHLYPSNNDRKTATIDRQPLDIGLEDSFTDRHLYPSNNDRKTATIDRQPLDIGLEDSFTDRHLYPSNNDRKTATIDRQPLDIGLEDSFTDRHLYPSNNDRKTATIDRQPLDIGLEDSSVTDGHLYPSNNDRKTATIDRQPLDIRLEDSFTDRHLYPSNNDRKTATIDRQPLDIGLEDSFTDRHLYPSNNDRKTATIDRQPLDIGLEDSVTDGHLYPSNNDRKTATIDRQPLGIGFLVSFVVDARGGAMKAKRRGGVRVIVPPAACAAPTRLTCRAATRRAPAAAPPPLMEGEALASRLLELQPQGAKFLAPVILEVPIYTASCPEREIVILRSDTGDTWQDHYLHHADNPMIQEALAKERLEHGASGESLNALGERVTRILTCDFPHYLAVVSRVRQQVHAVGPEGGTLHSTAIPQSSALVTCRALKGASRLWTSVHTIFTRHLAAVSGTTRSLRACILTCDFPHYLAVVSRVRQQVHAVGPEGGTLHSTAIPQVRKKL</sequence>
<evidence type="ECO:0000313" key="6">
    <source>
        <dbReference type="Proteomes" id="UP000653454"/>
    </source>
</evidence>
<dbReference type="PROSITE" id="PS51145">
    <property type="entry name" value="ZU5"/>
    <property type="match status" value="1"/>
</dbReference>
<comment type="caution">
    <text evidence="5">The sequence shown here is derived from an EMBL/GenBank/DDBJ whole genome shotgun (WGS) entry which is preliminary data.</text>
</comment>
<evidence type="ECO:0000259" key="4">
    <source>
        <dbReference type="PROSITE" id="PS51145"/>
    </source>
</evidence>
<evidence type="ECO:0000313" key="5">
    <source>
        <dbReference type="EMBL" id="CAG9109207.1"/>
    </source>
</evidence>
<protein>
    <submittedName>
        <fullName evidence="5">(diamondback moth) hypothetical protein</fullName>
    </submittedName>
</protein>
<organism evidence="5 6">
    <name type="scientific">Plutella xylostella</name>
    <name type="common">Diamondback moth</name>
    <name type="synonym">Plutella maculipennis</name>
    <dbReference type="NCBI Taxonomy" id="51655"/>
    <lineage>
        <taxon>Eukaryota</taxon>
        <taxon>Metazoa</taxon>
        <taxon>Ecdysozoa</taxon>
        <taxon>Arthropoda</taxon>
        <taxon>Hexapoda</taxon>
        <taxon>Insecta</taxon>
        <taxon>Pterygota</taxon>
        <taxon>Neoptera</taxon>
        <taxon>Endopterygota</taxon>
        <taxon>Lepidoptera</taxon>
        <taxon>Glossata</taxon>
        <taxon>Ditrysia</taxon>
        <taxon>Yponomeutoidea</taxon>
        <taxon>Plutellidae</taxon>
        <taxon>Plutella</taxon>
    </lineage>
</organism>
<evidence type="ECO:0000256" key="2">
    <source>
        <dbReference type="ARBA" id="ARBA00023043"/>
    </source>
</evidence>
<keyword evidence="6" id="KW-1185">Reference proteome</keyword>
<evidence type="ECO:0000256" key="3">
    <source>
        <dbReference type="SAM" id="MobiDB-lite"/>
    </source>
</evidence>
<dbReference type="AlphaFoldDB" id="A0A8S4E1Q1"/>
<feature type="domain" description="ZU5" evidence="4">
    <location>
        <begin position="308"/>
        <end position="467"/>
    </location>
</feature>
<evidence type="ECO:0000256" key="1">
    <source>
        <dbReference type="ARBA" id="ARBA00022737"/>
    </source>
</evidence>
<reference evidence="5" key="1">
    <citation type="submission" date="2020-11" db="EMBL/GenBank/DDBJ databases">
        <authorList>
            <person name="Whiteford S."/>
        </authorList>
    </citation>
    <scope>NUCLEOTIDE SEQUENCE</scope>
</reference>
<gene>
    <name evidence="5" type="ORF">PLXY2_LOCUS4069</name>
</gene>
<name>A0A8S4E1Q1_PLUXY</name>
<dbReference type="InterPro" id="IPR051165">
    <property type="entry name" value="Multifunctional_ANK_Repeat"/>
</dbReference>
<dbReference type="SMART" id="SM00218">
    <property type="entry name" value="ZU5"/>
    <property type="match status" value="1"/>
</dbReference>
<keyword evidence="2" id="KW-0040">ANK repeat</keyword>
<accession>A0A8S4E1Q1</accession>